<feature type="domain" description="Ras-GEF" evidence="4">
    <location>
        <begin position="80"/>
        <end position="318"/>
    </location>
</feature>
<dbReference type="AlphaFoldDB" id="L8H452"/>
<dbReference type="InterPro" id="IPR001895">
    <property type="entry name" value="RASGEF_cat_dom"/>
</dbReference>
<organism evidence="5 6">
    <name type="scientific">Acanthamoeba castellanii (strain ATCC 30010 / Neff)</name>
    <dbReference type="NCBI Taxonomy" id="1257118"/>
    <lineage>
        <taxon>Eukaryota</taxon>
        <taxon>Amoebozoa</taxon>
        <taxon>Discosea</taxon>
        <taxon>Longamoebia</taxon>
        <taxon>Centramoebida</taxon>
        <taxon>Acanthamoebidae</taxon>
        <taxon>Acanthamoeba</taxon>
    </lineage>
</organism>
<dbReference type="SUPFAM" id="SSF48366">
    <property type="entry name" value="Ras GEF"/>
    <property type="match status" value="1"/>
</dbReference>
<dbReference type="RefSeq" id="XP_004341579.1">
    <property type="nucleotide sequence ID" value="XM_004341531.1"/>
</dbReference>
<dbReference type="KEGG" id="acan:ACA1_268540"/>
<evidence type="ECO:0000313" key="5">
    <source>
        <dbReference type="EMBL" id="ELR19493.1"/>
    </source>
</evidence>
<name>L8H452_ACACF</name>
<dbReference type="EMBL" id="KB007933">
    <property type="protein sequence ID" value="ELR19493.1"/>
    <property type="molecule type" value="Genomic_DNA"/>
</dbReference>
<dbReference type="InterPro" id="IPR036964">
    <property type="entry name" value="RASGEF_cat_dom_sf"/>
</dbReference>
<dbReference type="PANTHER" id="PTHR23113">
    <property type="entry name" value="GUANINE NUCLEOTIDE EXCHANGE FACTOR"/>
    <property type="match status" value="1"/>
</dbReference>
<dbReference type="Gene3D" id="1.10.840.10">
    <property type="entry name" value="Ras guanine-nucleotide exchange factors catalytic domain"/>
    <property type="match status" value="1"/>
</dbReference>
<dbReference type="PROSITE" id="PS50009">
    <property type="entry name" value="RASGEF_CAT"/>
    <property type="match status" value="1"/>
</dbReference>
<evidence type="ECO:0000256" key="3">
    <source>
        <dbReference type="SAM" id="MobiDB-lite"/>
    </source>
</evidence>
<keyword evidence="1 2" id="KW-0344">Guanine-nucleotide releasing factor</keyword>
<protein>
    <submittedName>
        <fullName evidence="5">RasGEF domain containing protein</fullName>
    </submittedName>
</protein>
<dbReference type="CDD" id="cd00155">
    <property type="entry name" value="RasGEF"/>
    <property type="match status" value="1"/>
</dbReference>
<proteinExistence type="predicted"/>
<evidence type="ECO:0000256" key="2">
    <source>
        <dbReference type="PROSITE-ProRule" id="PRU00168"/>
    </source>
</evidence>
<dbReference type="GeneID" id="14920277"/>
<accession>L8H452</accession>
<dbReference type="OrthoDB" id="546434at2759"/>
<dbReference type="GO" id="GO:0005085">
    <property type="term" value="F:guanyl-nucleotide exchange factor activity"/>
    <property type="evidence" value="ECO:0007669"/>
    <property type="project" value="UniProtKB-KW"/>
</dbReference>
<dbReference type="GO" id="GO:0007265">
    <property type="term" value="P:Ras protein signal transduction"/>
    <property type="evidence" value="ECO:0007669"/>
    <property type="project" value="TreeGrafter"/>
</dbReference>
<dbReference type="Proteomes" id="UP000011083">
    <property type="component" value="Unassembled WGS sequence"/>
</dbReference>
<dbReference type="VEuPathDB" id="AmoebaDB:ACA1_268540"/>
<dbReference type="GO" id="GO:0005886">
    <property type="term" value="C:plasma membrane"/>
    <property type="evidence" value="ECO:0007669"/>
    <property type="project" value="TreeGrafter"/>
</dbReference>
<sequence>MADKGAEWKLVNLLCRDTRALSVVLEFLRLSETPVDDIATALAFLSAAFRQRAARAKARAGMRCVPVKIFSTKLTTKQIDDEEIARQLTLMHFELYQAIQPSEFLNKSWLDPHLRFKAPNVIAMMKAYEEVSLWVATEILTQDKARRRVKLIKKFIDIAKHLRQLNNFHSLFAVLAGLNLPPVQSLNRAFSEIPLQTQSVFSDLVKLIPPREGEALAYKESLQKSVDEGHLPLLPYLDVVLRDILLIEDGIPSRTKVHNLINFEKRARLFSVIQKNDPFEHDDAMLVLSDCIKDSISSVREWTHSIFAAKLSNKADVKKAKRDKLLPYRSRLCSYLQTHEDAITRLFQERMGGEQREEERDYVQIAHYRLIDAMDERRREIGADPVLAQSFEKVWERVERRTNRLHKLDASGMSSSGSFLAESYGSGDYLRTRPAGTSTTTGSSLVMSTSTEITDDDDTGADTDDDSFAITDDSCLSEKSSCSATKKGGSKANGGLSPTRRSSAAQGLPLASPRGRSKSMGDASFGGGGAAGSPSRTAISRGDADLGGGGPKLVFKCWRNNKRKIFTVPAKGITYVKFVLFLYKKLDIESHQPLRLCHRTVKSSGGDTKLAITDEASFKAFLADHGTAKDATTTYSLWVE</sequence>
<feature type="region of interest" description="Disordered" evidence="3">
    <location>
        <begin position="432"/>
        <end position="465"/>
    </location>
</feature>
<feature type="region of interest" description="Disordered" evidence="3">
    <location>
        <begin position="479"/>
        <end position="544"/>
    </location>
</feature>
<evidence type="ECO:0000259" key="4">
    <source>
        <dbReference type="PROSITE" id="PS50009"/>
    </source>
</evidence>
<dbReference type="InterPro" id="IPR008937">
    <property type="entry name" value="Ras-like_GEF"/>
</dbReference>
<dbReference type="InterPro" id="IPR023578">
    <property type="entry name" value="Ras_GEF_dom_sf"/>
</dbReference>
<feature type="compositionally biased region" description="Acidic residues" evidence="3">
    <location>
        <begin position="453"/>
        <end position="465"/>
    </location>
</feature>
<gene>
    <name evidence="5" type="ORF">ACA1_268540</name>
</gene>
<feature type="compositionally biased region" description="Polar residues" evidence="3">
    <location>
        <begin position="435"/>
        <end position="447"/>
    </location>
</feature>
<dbReference type="Pfam" id="PF00617">
    <property type="entry name" value="RasGEF"/>
    <property type="match status" value="1"/>
</dbReference>
<evidence type="ECO:0000256" key="1">
    <source>
        <dbReference type="ARBA" id="ARBA00022658"/>
    </source>
</evidence>
<dbReference type="SMART" id="SM00147">
    <property type="entry name" value="RasGEF"/>
    <property type="match status" value="1"/>
</dbReference>
<keyword evidence="6" id="KW-1185">Reference proteome</keyword>
<evidence type="ECO:0000313" key="6">
    <source>
        <dbReference type="Proteomes" id="UP000011083"/>
    </source>
</evidence>
<reference evidence="5 6" key="1">
    <citation type="journal article" date="2013" name="Genome Biol.">
        <title>Genome of Acanthamoeba castellanii highlights extensive lateral gene transfer and early evolution of tyrosine kinase signaling.</title>
        <authorList>
            <person name="Clarke M."/>
            <person name="Lohan A.J."/>
            <person name="Liu B."/>
            <person name="Lagkouvardos I."/>
            <person name="Roy S."/>
            <person name="Zafar N."/>
            <person name="Bertelli C."/>
            <person name="Schilde C."/>
            <person name="Kianianmomeni A."/>
            <person name="Burglin T.R."/>
            <person name="Frech C."/>
            <person name="Turcotte B."/>
            <person name="Kopec K.O."/>
            <person name="Synnott J.M."/>
            <person name="Choo C."/>
            <person name="Paponov I."/>
            <person name="Finkler A."/>
            <person name="Soon Heng Tan C."/>
            <person name="Hutchins A.P."/>
            <person name="Weinmeier T."/>
            <person name="Rattei T."/>
            <person name="Chu J.S."/>
            <person name="Gimenez G."/>
            <person name="Irimia M."/>
            <person name="Rigden D.J."/>
            <person name="Fitzpatrick D.A."/>
            <person name="Lorenzo-Morales J."/>
            <person name="Bateman A."/>
            <person name="Chiu C.H."/>
            <person name="Tang P."/>
            <person name="Hegemann P."/>
            <person name="Fromm H."/>
            <person name="Raoult D."/>
            <person name="Greub G."/>
            <person name="Miranda-Saavedra D."/>
            <person name="Chen N."/>
            <person name="Nash P."/>
            <person name="Ginger M.L."/>
            <person name="Horn M."/>
            <person name="Schaap P."/>
            <person name="Caler L."/>
            <person name="Loftus B."/>
        </authorList>
    </citation>
    <scope>NUCLEOTIDE SEQUENCE [LARGE SCALE GENOMIC DNA]</scope>
    <source>
        <strain evidence="5 6">Neff</strain>
    </source>
</reference>
<dbReference type="PANTHER" id="PTHR23113:SF366">
    <property type="entry name" value="RAS GUANINE NUCLEOTIDE EXCHANGE FACTOR R"/>
    <property type="match status" value="1"/>
</dbReference>
<dbReference type="STRING" id="1257118.L8H452"/>